<feature type="region of interest" description="Disordered" evidence="1">
    <location>
        <begin position="56"/>
        <end position="91"/>
    </location>
</feature>
<sequence>MQFSKLLVILISVTSSLVLAKADTKYIFTCDHQTFKGKPAPQAVCGRLIDFPDQPTKAPTDFNLVEPISGGSKSKQNPKSNSNRNSNSKPEPIVNKLVCADYRYLAMCCHPNTVNFEHKPSTLSIPVINDRCTNPPRL</sequence>
<keyword evidence="2" id="KW-0732">Signal</keyword>
<dbReference type="AlphaFoldDB" id="A0A5B0PEZ0"/>
<name>A0A5B0PEZ0_PUCGR</name>
<evidence type="ECO:0000313" key="5">
    <source>
        <dbReference type="Proteomes" id="UP000324748"/>
    </source>
</evidence>
<feature type="compositionally biased region" description="Low complexity" evidence="1">
    <location>
        <begin position="69"/>
        <end position="90"/>
    </location>
</feature>
<comment type="caution">
    <text evidence="4">The sequence shown here is derived from an EMBL/GenBank/DDBJ whole genome shotgun (WGS) entry which is preliminary data.</text>
</comment>
<evidence type="ECO:0000256" key="2">
    <source>
        <dbReference type="SAM" id="SignalP"/>
    </source>
</evidence>
<dbReference type="Proteomes" id="UP000324748">
    <property type="component" value="Unassembled WGS sequence"/>
</dbReference>
<gene>
    <name evidence="3" type="ORF">PGT21_031065</name>
    <name evidence="4" type="ORF">PGTUg99_019965</name>
</gene>
<feature type="signal peptide" evidence="2">
    <location>
        <begin position="1"/>
        <end position="20"/>
    </location>
</feature>
<evidence type="ECO:0000313" key="3">
    <source>
        <dbReference type="EMBL" id="KAA1084572.1"/>
    </source>
</evidence>
<accession>A0A5B0PEZ0</accession>
<proteinExistence type="predicted"/>
<keyword evidence="5" id="KW-1185">Reference proteome</keyword>
<dbReference type="Proteomes" id="UP000325313">
    <property type="component" value="Unassembled WGS sequence"/>
</dbReference>
<dbReference type="EMBL" id="VDEP01000342">
    <property type="protein sequence ID" value="KAA1099194.1"/>
    <property type="molecule type" value="Genomic_DNA"/>
</dbReference>
<reference evidence="5 6" key="1">
    <citation type="submission" date="2019-05" db="EMBL/GenBank/DDBJ databases">
        <title>Emergence of the Ug99 lineage of the wheat stem rust pathogen through somatic hybridization.</title>
        <authorList>
            <person name="Li F."/>
            <person name="Upadhyaya N.M."/>
            <person name="Sperschneider J."/>
            <person name="Matny O."/>
            <person name="Nguyen-Phuc H."/>
            <person name="Mago R."/>
            <person name="Raley C."/>
            <person name="Miller M.E."/>
            <person name="Silverstein K.A.T."/>
            <person name="Henningsen E."/>
            <person name="Hirsch C.D."/>
            <person name="Visser B."/>
            <person name="Pretorius Z.A."/>
            <person name="Steffenson B.J."/>
            <person name="Schwessinger B."/>
            <person name="Dodds P.N."/>
            <person name="Figueroa M."/>
        </authorList>
    </citation>
    <scope>NUCLEOTIDE SEQUENCE [LARGE SCALE GENOMIC DNA]</scope>
    <source>
        <strain evidence="3">21-0</strain>
        <strain evidence="4 6">Ug99</strain>
    </source>
</reference>
<feature type="chain" id="PRO_5036137761" evidence="2">
    <location>
        <begin position="21"/>
        <end position="138"/>
    </location>
</feature>
<organism evidence="4 6">
    <name type="scientific">Puccinia graminis f. sp. tritici</name>
    <dbReference type="NCBI Taxonomy" id="56615"/>
    <lineage>
        <taxon>Eukaryota</taxon>
        <taxon>Fungi</taxon>
        <taxon>Dikarya</taxon>
        <taxon>Basidiomycota</taxon>
        <taxon>Pucciniomycotina</taxon>
        <taxon>Pucciniomycetes</taxon>
        <taxon>Pucciniales</taxon>
        <taxon>Pucciniaceae</taxon>
        <taxon>Puccinia</taxon>
    </lineage>
</organism>
<evidence type="ECO:0000256" key="1">
    <source>
        <dbReference type="SAM" id="MobiDB-lite"/>
    </source>
</evidence>
<dbReference type="EMBL" id="VSWC01000118">
    <property type="protein sequence ID" value="KAA1084572.1"/>
    <property type="molecule type" value="Genomic_DNA"/>
</dbReference>
<evidence type="ECO:0000313" key="6">
    <source>
        <dbReference type="Proteomes" id="UP000325313"/>
    </source>
</evidence>
<evidence type="ECO:0000313" key="4">
    <source>
        <dbReference type="EMBL" id="KAA1099194.1"/>
    </source>
</evidence>
<protein>
    <submittedName>
        <fullName evidence="4">Uncharacterized protein</fullName>
    </submittedName>
</protein>